<sequence>MRLIFSILTAIVVLIAGLIFVAPMFISADDVRNELFARVEQMTGYRLRVSGPLDITVFPSLALVAEDVGIAQPTAGGDKEFAKAQEVRFDLLWTGLLQGNVRVREVTLVNPVVAVPQTTASAPAPAQPPQPAPPAAQPGAAPATPAAPYAPAAPASPAAQDGQSGMAAFAEQLKSISLDKLVIKNGTVTLPSSGGKPGTKIAKLNLTASLPGYDEPMNLDTSAVVDGKAMTLGAAIGNFGPFLGGATVPVRIKASLPGTLDDPVSLSGTASYKDETLTLPQFSAKSGDKTLSGSALYKDGAATLSQLTGTMGRDTFAGTVHYKDKIITINPLRANVRGTVLAGQVQASLANKVPYVVAAFGAKTIDINAMTGSKKSSPKKSKSSNSGGAKKEGGGAKRAGGSGWSNDKIDFSILRSVNGKVNLRAEQLIYDDVKIAPVSLQVTLNGGKLDAKLAQFGLYGGAGNATVVIDASGKRPTQRVNASLKNFDGRTFLNDAAGLDSIEGKGTVSLNVGTAGTSQRAMVGSLGGKASVEFKNGAIRGVNVAKMIRNLGQGAINGWQGGAAEKTDFASLGASFQIKNGVAQTKDIHLVGPLVTVNGGGTVNLPQQSLKLRVDPQLVASLEGQGRQQEMAGLGVPVMIVGPWANPKIYPDIKGILENPAEAIARYKQFGKDLKNLPGGLGGAAGALDGVVKDGKIDKNKLIEGIGGLIGGGNVAPQPNAVQQPKAAQQPKPAQQPKTGAATGTAPTTNRTAQPETQTQNQAQDNTKKKKLKPEDIGKQLLNNWLSGQ</sequence>
<evidence type="ECO:0000313" key="3">
    <source>
        <dbReference type="EMBL" id="BAQ15666.1"/>
    </source>
</evidence>
<keyword evidence="4" id="KW-1185">Reference proteome</keyword>
<gene>
    <name evidence="3" type="ORF">GL4_0196</name>
</gene>
<feature type="compositionally biased region" description="Low complexity" evidence="1">
    <location>
        <begin position="137"/>
        <end position="160"/>
    </location>
</feature>
<evidence type="ECO:0000256" key="1">
    <source>
        <dbReference type="SAM" id="MobiDB-lite"/>
    </source>
</evidence>
<dbReference type="PANTHER" id="PTHR30441:SF4">
    <property type="entry name" value="PROTEIN ASMA"/>
    <property type="match status" value="1"/>
</dbReference>
<dbReference type="KEGG" id="mcg:GL4_0196"/>
<proteinExistence type="predicted"/>
<evidence type="ECO:0000259" key="2">
    <source>
        <dbReference type="Pfam" id="PF05170"/>
    </source>
</evidence>
<evidence type="ECO:0000313" key="4">
    <source>
        <dbReference type="Proteomes" id="UP000031643"/>
    </source>
</evidence>
<feature type="domain" description="AsmA" evidence="2">
    <location>
        <begin position="5"/>
        <end position="202"/>
    </location>
</feature>
<dbReference type="RefSeq" id="WP_052464012.1">
    <property type="nucleotide sequence ID" value="NZ_AP014648.1"/>
</dbReference>
<feature type="region of interest" description="Disordered" evidence="1">
    <location>
        <begin position="120"/>
        <end position="163"/>
    </location>
</feature>
<feature type="region of interest" description="Disordered" evidence="1">
    <location>
        <begin position="371"/>
        <end position="401"/>
    </location>
</feature>
<dbReference type="Pfam" id="PF05170">
    <property type="entry name" value="AsmA"/>
    <property type="match status" value="2"/>
</dbReference>
<dbReference type="InterPro" id="IPR007844">
    <property type="entry name" value="AsmA"/>
</dbReference>
<feature type="compositionally biased region" description="Polar residues" evidence="1">
    <location>
        <begin position="754"/>
        <end position="765"/>
    </location>
</feature>
<dbReference type="AlphaFoldDB" id="A0A0A8JZ18"/>
<dbReference type="GO" id="GO:0005886">
    <property type="term" value="C:plasma membrane"/>
    <property type="evidence" value="ECO:0007669"/>
    <property type="project" value="TreeGrafter"/>
</dbReference>
<dbReference type="Proteomes" id="UP000031643">
    <property type="component" value="Chromosome"/>
</dbReference>
<dbReference type="EMBL" id="AP014648">
    <property type="protein sequence ID" value="BAQ15666.1"/>
    <property type="molecule type" value="Genomic_DNA"/>
</dbReference>
<feature type="domain" description="AsmA" evidence="2">
    <location>
        <begin position="336"/>
        <end position="587"/>
    </location>
</feature>
<feature type="compositionally biased region" description="Pro residues" evidence="1">
    <location>
        <begin position="125"/>
        <end position="136"/>
    </location>
</feature>
<dbReference type="GO" id="GO:0090313">
    <property type="term" value="P:regulation of protein targeting to membrane"/>
    <property type="evidence" value="ECO:0007669"/>
    <property type="project" value="TreeGrafter"/>
</dbReference>
<dbReference type="OrthoDB" id="225437at2"/>
<dbReference type="HOGENOM" id="CLU_012870_1_0_5"/>
<accession>A0A0A8JZ18</accession>
<dbReference type="PANTHER" id="PTHR30441">
    <property type="entry name" value="DUF748 DOMAIN-CONTAINING PROTEIN"/>
    <property type="match status" value="1"/>
</dbReference>
<dbReference type="InterPro" id="IPR052894">
    <property type="entry name" value="AsmA-related"/>
</dbReference>
<organism evidence="3 4">
    <name type="scientific">Methyloceanibacter caenitepidi</name>
    <dbReference type="NCBI Taxonomy" id="1384459"/>
    <lineage>
        <taxon>Bacteria</taxon>
        <taxon>Pseudomonadati</taxon>
        <taxon>Pseudomonadota</taxon>
        <taxon>Alphaproteobacteria</taxon>
        <taxon>Hyphomicrobiales</taxon>
        <taxon>Hyphomicrobiaceae</taxon>
        <taxon>Methyloceanibacter</taxon>
    </lineage>
</organism>
<feature type="compositionally biased region" description="Low complexity" evidence="1">
    <location>
        <begin position="716"/>
        <end position="753"/>
    </location>
</feature>
<reference evidence="3 4" key="1">
    <citation type="submission" date="2014-09" db="EMBL/GenBank/DDBJ databases">
        <title>Genome sequencing of Methyloceanibacter caenitepidi Gela4.</title>
        <authorList>
            <person name="Takeuchi M."/>
            <person name="Susumu S."/>
            <person name="Kamagata Y."/>
            <person name="Oshima K."/>
            <person name="Hattori M."/>
            <person name="Iwasaki W."/>
        </authorList>
    </citation>
    <scope>NUCLEOTIDE SEQUENCE [LARGE SCALE GENOMIC DNA]</scope>
    <source>
        <strain evidence="3 4">Gela4</strain>
    </source>
</reference>
<dbReference type="STRING" id="1384459.GL4_0196"/>
<feature type="region of interest" description="Disordered" evidence="1">
    <location>
        <begin position="716"/>
        <end position="789"/>
    </location>
</feature>
<protein>
    <recommendedName>
        <fullName evidence="2">AsmA domain-containing protein</fullName>
    </recommendedName>
</protein>
<name>A0A0A8JZ18_9HYPH</name>